<dbReference type="SUPFAM" id="SSF53041">
    <property type="entry name" value="Resolvase-like"/>
    <property type="match status" value="2"/>
</dbReference>
<dbReference type="EMBL" id="QEKH01000031">
    <property type="protein sequence ID" value="PVY37309.1"/>
    <property type="molecule type" value="Genomic_DNA"/>
</dbReference>
<dbReference type="InterPro" id="IPR006119">
    <property type="entry name" value="Resolv_N"/>
</dbReference>
<evidence type="ECO:0000259" key="3">
    <source>
        <dbReference type="SMART" id="SM00857"/>
    </source>
</evidence>
<dbReference type="CDD" id="cd00338">
    <property type="entry name" value="Ser_Recombinase"/>
    <property type="match status" value="1"/>
</dbReference>
<dbReference type="Pfam" id="PF07508">
    <property type="entry name" value="Recombinase"/>
    <property type="match status" value="1"/>
</dbReference>
<dbReference type="GO" id="GO:0003677">
    <property type="term" value="F:DNA binding"/>
    <property type="evidence" value="ECO:0007669"/>
    <property type="project" value="InterPro"/>
</dbReference>
<gene>
    <name evidence="4" type="ORF">C8D82_13148</name>
</gene>
<dbReference type="PANTHER" id="PTHR30461">
    <property type="entry name" value="DNA-INVERTASE FROM LAMBDOID PROPHAGE"/>
    <property type="match status" value="1"/>
</dbReference>
<comment type="caution">
    <text evidence="4">The sequence shown here is derived from an EMBL/GenBank/DDBJ whole genome shotgun (WGS) entry which is preliminary data.</text>
</comment>
<comment type="similarity">
    <text evidence="1">Belongs to the site-specific recombinase resolvase family.</text>
</comment>
<dbReference type="Proteomes" id="UP000245959">
    <property type="component" value="Unassembled WGS sequence"/>
</dbReference>
<protein>
    <submittedName>
        <fullName evidence="4">DNA invertase Pin-like site-specific DNA recombinase</fullName>
    </submittedName>
</protein>
<dbReference type="PANTHER" id="PTHR30461:SF26">
    <property type="entry name" value="RESOLVASE HOMOLOG YNEB"/>
    <property type="match status" value="1"/>
</dbReference>
<dbReference type="Pfam" id="PF00239">
    <property type="entry name" value="Resolvase"/>
    <property type="match status" value="2"/>
</dbReference>
<name>A0A2U1ALK0_9BACT</name>
<keyword evidence="5" id="KW-1185">Reference proteome</keyword>
<dbReference type="InterPro" id="IPR038109">
    <property type="entry name" value="DNA_bind_recomb_sf"/>
</dbReference>
<dbReference type="RefSeq" id="WP_116885358.1">
    <property type="nucleotide sequence ID" value="NZ_CABMMC010000126.1"/>
</dbReference>
<proteinExistence type="inferred from homology"/>
<dbReference type="InterPro" id="IPR036162">
    <property type="entry name" value="Resolvase-like_N_sf"/>
</dbReference>
<sequence>MKGFIYARQSSGGTETSLSIDVQIENCKRYATKEGINIVEVFSDYNTSGRCFPVGAENVAERDLAFQRWYSEKTTPSKQYRSGLGSLFKRLHEVDVIIIDDITRLYRPLSASFLESYIHQNLILNKIKIHTVKGGIINTETFNDSLILSIQNQVESQAILVRTQKSKASLKKLKDEGWTIGGKALMLGYTQLGKQRYEINKDEEMAIKKIFELLKEGNSYEFVTSYINKNYRMPRRNELQPAHLKRIASRPEYCGMCYNSKNELIESKCFGQIPLISKGDWFKVQDVLKSKPSKTREKKGHVYTLTGMLKCGYCGKTLMVHSTGNMKYFTCRDKVEREFHQKIRYNSSDQVFCYHELRDNLFGLSYFSDSGCLYEVTYPLLVKVIIDEFLLLNNNSDLEVEINEIKLELEKIEKHEKKLSAMLLNESIDDDQFTTMAKTYKNQRDELKRKLNSLTESLYKSDESVNFELLFKEFIIGEMDDKKIKVYIHKVVDSILVYEDKITIQMKDGKELLLSQIL</sequence>
<dbReference type="InterPro" id="IPR050639">
    <property type="entry name" value="SSR_resolvase"/>
</dbReference>
<reference evidence="4 5" key="1">
    <citation type="submission" date="2018-04" db="EMBL/GenBank/DDBJ databases">
        <title>Genomic Encyclopedia of Type Strains, Phase IV (KMG-IV): sequencing the most valuable type-strain genomes for metagenomic binning, comparative biology and taxonomic classification.</title>
        <authorList>
            <person name="Goeker M."/>
        </authorList>
    </citation>
    <scope>NUCLEOTIDE SEQUENCE [LARGE SCALE GENOMIC DNA]</scope>
    <source>
        <strain evidence="4 5">DSM 14823</strain>
    </source>
</reference>
<dbReference type="OrthoDB" id="2731197at2"/>
<evidence type="ECO:0000313" key="5">
    <source>
        <dbReference type="Proteomes" id="UP000245959"/>
    </source>
</evidence>
<dbReference type="Gene3D" id="3.90.1750.20">
    <property type="entry name" value="Putative Large Serine Recombinase, Chain B, Domain 2"/>
    <property type="match status" value="1"/>
</dbReference>
<dbReference type="Gene3D" id="3.40.50.1390">
    <property type="entry name" value="Resolvase, N-terminal catalytic domain"/>
    <property type="match status" value="1"/>
</dbReference>
<evidence type="ECO:0000313" key="4">
    <source>
        <dbReference type="EMBL" id="PVY37309.1"/>
    </source>
</evidence>
<dbReference type="GeneID" id="78296638"/>
<evidence type="ECO:0000256" key="2">
    <source>
        <dbReference type="SAM" id="Coils"/>
    </source>
</evidence>
<evidence type="ECO:0000256" key="1">
    <source>
        <dbReference type="ARBA" id="ARBA00009913"/>
    </source>
</evidence>
<keyword evidence="2" id="KW-0175">Coiled coil</keyword>
<organism evidence="4 5">
    <name type="scientific">Victivallis vadensis</name>
    <dbReference type="NCBI Taxonomy" id="172901"/>
    <lineage>
        <taxon>Bacteria</taxon>
        <taxon>Pseudomonadati</taxon>
        <taxon>Lentisphaerota</taxon>
        <taxon>Lentisphaeria</taxon>
        <taxon>Victivallales</taxon>
        <taxon>Victivallaceae</taxon>
        <taxon>Victivallis</taxon>
    </lineage>
</organism>
<feature type="domain" description="Resolvase/invertase-type recombinase catalytic" evidence="3">
    <location>
        <begin position="3"/>
        <end position="179"/>
    </location>
</feature>
<dbReference type="SMART" id="SM00857">
    <property type="entry name" value="Resolvase"/>
    <property type="match status" value="1"/>
</dbReference>
<dbReference type="AlphaFoldDB" id="A0A2U1ALK0"/>
<feature type="coiled-coil region" evidence="2">
    <location>
        <begin position="395"/>
        <end position="457"/>
    </location>
</feature>
<accession>A0A2U1ALK0</accession>
<dbReference type="InterPro" id="IPR011109">
    <property type="entry name" value="DNA_bind_recombinase_dom"/>
</dbReference>
<dbReference type="GO" id="GO:0000150">
    <property type="term" value="F:DNA strand exchange activity"/>
    <property type="evidence" value="ECO:0007669"/>
    <property type="project" value="InterPro"/>
</dbReference>